<dbReference type="OrthoDB" id="1083831at2"/>
<accession>A0A133QGY8</accession>
<dbReference type="InterPro" id="IPR009003">
    <property type="entry name" value="Peptidase_S1_PA"/>
</dbReference>
<protein>
    <recommendedName>
        <fullName evidence="3">Trypsin</fullName>
    </recommendedName>
</protein>
<evidence type="ECO:0000313" key="1">
    <source>
        <dbReference type="EMBL" id="KXA42144.1"/>
    </source>
</evidence>
<sequence>MNEQISILEYIWRNCYQLVAWEECHIQNEFPDIFGCGFFIKNENNLWFITADHVIHNKDYQEGERTSQNYQYAILNNINRDNLSTVLTSIYGFHSMESFNFGSYLRGEEDIEVAMIPDLKDIAFSLIKEGSSLQYPFQTHELQLEGQIMVPAGLEKYCLTEATFALPTTDKKYIVMGAIQNNNRGIQWQRCNVIHGELTFERESDGMFVFKSLQPVQIEQWAGLSGSPFFSEDGELIGMIIRAVEQNDTVLVLPIGKIMYYISLVKKTEGLI</sequence>
<dbReference type="PATRIC" id="fig|28128.5.peg.755"/>
<evidence type="ECO:0008006" key="3">
    <source>
        <dbReference type="Google" id="ProtNLM"/>
    </source>
</evidence>
<keyword evidence="2" id="KW-1185">Reference proteome</keyword>
<gene>
    <name evidence="1" type="ORF">HMPREF3226_00747</name>
</gene>
<evidence type="ECO:0000313" key="2">
    <source>
        <dbReference type="Proteomes" id="UP000070533"/>
    </source>
</evidence>
<reference evidence="2" key="1">
    <citation type="submission" date="2016-01" db="EMBL/GenBank/DDBJ databases">
        <authorList>
            <person name="Mitreva M."/>
            <person name="Pepin K.H."/>
            <person name="Mihindukulasuriya K.A."/>
            <person name="Fulton R."/>
            <person name="Fronick C."/>
            <person name="O'Laughlin M."/>
            <person name="Miner T."/>
            <person name="Herter B."/>
            <person name="Rosa B.A."/>
            <person name="Cordes M."/>
            <person name="Tomlinson C."/>
            <person name="Wollam A."/>
            <person name="Palsikar V.B."/>
            <person name="Mardis E.R."/>
            <person name="Wilson R.K."/>
        </authorList>
    </citation>
    <scope>NUCLEOTIDE SEQUENCE [LARGE SCALE GENOMIC DNA]</scope>
    <source>
        <strain evidence="2">MJR7716</strain>
    </source>
</reference>
<comment type="caution">
    <text evidence="1">The sequence shown here is derived from an EMBL/GenBank/DDBJ whole genome shotgun (WGS) entry which is preliminary data.</text>
</comment>
<organism evidence="1 2">
    <name type="scientific">Prevotella corporis</name>
    <dbReference type="NCBI Taxonomy" id="28128"/>
    <lineage>
        <taxon>Bacteria</taxon>
        <taxon>Pseudomonadati</taxon>
        <taxon>Bacteroidota</taxon>
        <taxon>Bacteroidia</taxon>
        <taxon>Bacteroidales</taxon>
        <taxon>Prevotellaceae</taxon>
        <taxon>Prevotella</taxon>
    </lineage>
</organism>
<name>A0A133QGY8_9BACT</name>
<dbReference type="RefSeq" id="WP_060940326.1">
    <property type="nucleotide sequence ID" value="NZ_KQ957208.1"/>
</dbReference>
<dbReference type="EMBL" id="LRQG01000040">
    <property type="protein sequence ID" value="KXA42144.1"/>
    <property type="molecule type" value="Genomic_DNA"/>
</dbReference>
<dbReference type="AlphaFoldDB" id="A0A133QGY8"/>
<dbReference type="SUPFAM" id="SSF50494">
    <property type="entry name" value="Trypsin-like serine proteases"/>
    <property type="match status" value="1"/>
</dbReference>
<proteinExistence type="predicted"/>
<dbReference type="Proteomes" id="UP000070533">
    <property type="component" value="Unassembled WGS sequence"/>
</dbReference>